<dbReference type="STRING" id="247633.GP2143_00182"/>
<dbReference type="Gene3D" id="3.40.50.2300">
    <property type="match status" value="2"/>
</dbReference>
<dbReference type="PROSITE" id="PS51257">
    <property type="entry name" value="PROKAR_LIPOPROTEIN"/>
    <property type="match status" value="1"/>
</dbReference>
<dbReference type="SUPFAM" id="SSF53822">
    <property type="entry name" value="Periplasmic binding protein-like I"/>
    <property type="match status" value="1"/>
</dbReference>
<dbReference type="InterPro" id="IPR028082">
    <property type="entry name" value="Peripla_BP_I"/>
</dbReference>
<dbReference type="AlphaFoldDB" id="A0YER4"/>
<gene>
    <name evidence="3" type="ORF">GP2143_00182</name>
</gene>
<dbReference type="OrthoDB" id="6708821at2"/>
<dbReference type="GO" id="GO:0009252">
    <property type="term" value="P:peptidoglycan biosynthetic process"/>
    <property type="evidence" value="ECO:0007669"/>
    <property type="project" value="TreeGrafter"/>
</dbReference>
<dbReference type="GO" id="GO:0031241">
    <property type="term" value="C:periplasmic side of cell outer membrane"/>
    <property type="evidence" value="ECO:0007669"/>
    <property type="project" value="TreeGrafter"/>
</dbReference>
<dbReference type="EMBL" id="AAVT01000007">
    <property type="protein sequence ID" value="EAW30509.1"/>
    <property type="molecule type" value="Genomic_DNA"/>
</dbReference>
<dbReference type="Proteomes" id="UP000004931">
    <property type="component" value="Unassembled WGS sequence"/>
</dbReference>
<evidence type="ECO:0000256" key="2">
    <source>
        <dbReference type="SAM" id="SignalP"/>
    </source>
</evidence>
<keyword evidence="1" id="KW-0472">Membrane</keyword>
<dbReference type="InterPro" id="IPR007443">
    <property type="entry name" value="LpoA"/>
</dbReference>
<keyword evidence="2" id="KW-0732">Signal</keyword>
<feature type="chain" id="PRO_5002630690" description="Lipoprotein" evidence="2">
    <location>
        <begin position="19"/>
        <end position="632"/>
    </location>
</feature>
<accession>A0YER4</accession>
<reference evidence="3 4" key="1">
    <citation type="journal article" date="2010" name="J. Bacteriol.">
        <title>Genome sequence of the oligotrophic marine Gammaproteobacterium HTCC2143, isolated from the Oregon Coast.</title>
        <authorList>
            <person name="Oh H.M."/>
            <person name="Kang I."/>
            <person name="Ferriera S."/>
            <person name="Giovannoni S.J."/>
            <person name="Cho J.C."/>
        </authorList>
    </citation>
    <scope>NUCLEOTIDE SEQUENCE [LARGE SCALE GENOMIC DNA]</scope>
    <source>
        <strain evidence="3 4">HTCC2143</strain>
    </source>
</reference>
<evidence type="ECO:0000313" key="3">
    <source>
        <dbReference type="EMBL" id="EAW30509.1"/>
    </source>
</evidence>
<evidence type="ECO:0000313" key="4">
    <source>
        <dbReference type="Proteomes" id="UP000004931"/>
    </source>
</evidence>
<dbReference type="Gene3D" id="1.25.40.650">
    <property type="match status" value="1"/>
</dbReference>
<feature type="signal peptide" evidence="2">
    <location>
        <begin position="1"/>
        <end position="18"/>
    </location>
</feature>
<dbReference type="GO" id="GO:0030234">
    <property type="term" value="F:enzyme regulator activity"/>
    <property type="evidence" value="ECO:0007669"/>
    <property type="project" value="TreeGrafter"/>
</dbReference>
<comment type="caution">
    <text evidence="3">The sequence shown here is derived from an EMBL/GenBank/DDBJ whole genome shotgun (WGS) entry which is preliminary data.</text>
</comment>
<keyword evidence="4" id="KW-1185">Reference proteome</keyword>
<dbReference type="PANTHER" id="PTHR38038:SF1">
    <property type="entry name" value="PENICILLIN-BINDING PROTEIN ACTIVATOR LPOA"/>
    <property type="match status" value="1"/>
</dbReference>
<name>A0YER4_9GAMM</name>
<dbReference type="PANTHER" id="PTHR38038">
    <property type="entry name" value="PENICILLIN-BINDING PROTEIN ACTIVATOR LPOA"/>
    <property type="match status" value="1"/>
</dbReference>
<dbReference type="Pfam" id="PF04348">
    <property type="entry name" value="LppC"/>
    <property type="match status" value="1"/>
</dbReference>
<organism evidence="3 4">
    <name type="scientific">marine gamma proteobacterium HTCC2143</name>
    <dbReference type="NCBI Taxonomy" id="247633"/>
    <lineage>
        <taxon>Bacteria</taxon>
        <taxon>Pseudomonadati</taxon>
        <taxon>Pseudomonadota</taxon>
        <taxon>Gammaproteobacteria</taxon>
        <taxon>Cellvibrionales</taxon>
        <taxon>Spongiibacteraceae</taxon>
        <taxon>BD1-7 clade</taxon>
    </lineage>
</organism>
<evidence type="ECO:0008006" key="5">
    <source>
        <dbReference type="Google" id="ProtNLM"/>
    </source>
</evidence>
<protein>
    <recommendedName>
        <fullName evidence="5">Lipoprotein</fullName>
    </recommendedName>
</protein>
<proteinExistence type="predicted"/>
<sequence length="632" mass="72126">MKPYFLLLILSAMLTACTGLQKSPVDVQTALDIPNAEKIRILLKESQNSPFPQRETKLLQAAALMLKEGRKDLTEQTLDRIQTSSLPFRLFALYTEVNCELQLLKGEYEQARMALEADRLQNNFDTLSLDRQITLNLLRAEVYDLLGDHIASAQQRIFINLLLNIENQKSNRDAIWNSLMQVGKAELTYYQEGSSRGEYLGWLDLALIAKSNQGDLDEQVRQLNNWESQWQQHPANGHLPGGLELIQELAANRPKQIALLLPLTGKLAPFGKAIRDGFIAARYETIEQGGRVPKLDIYDTVAHEDFLALYQKAVSQGAEMIVGPLEKQRLSLLFDYGDLPVPTLSLNRIDNYGQAPEQLFQFGLVPQDEARQIAEIAFLENRRKAYIIAPKGDWGDKVSKAFSDHWETLGGTMVTRTTYEDSAGYSNNIRQALLLQASEDRAKRITRLTSEKVEFSSPRRRKDVDMVFLLARPQQARSIKPLLDYHYAGDLPIYGTSRLYTGYTDTRKDRDIEGIRFTDMPWVLNTPTALHRQINAEIEQSKQYQRMYALGIDSYQLHPRLRQLREIPDSRVFGFTGTLKLNNRQEIERRMLFAKINKSTAKVIPTAAITIDLDRPKEGIYVEGQASEREKY</sequence>
<evidence type="ECO:0000256" key="1">
    <source>
        <dbReference type="ARBA" id="ARBA00023136"/>
    </source>
</evidence>
<dbReference type="CDD" id="cd06339">
    <property type="entry name" value="PBP1_YraM_LppC_lipoprotein-like"/>
    <property type="match status" value="1"/>
</dbReference>
<dbReference type="eggNOG" id="COG3107">
    <property type="taxonomic scope" value="Bacteria"/>
</dbReference>